<sequence length="77" mass="8955">CLDRRWLRLVAFWVSIINYRPRVTAQPLTALRHPQPIIYRSEHQLLHPLSFTLAPPASLAPTHTLQKRQPAIHLLFA</sequence>
<dbReference type="AlphaFoldDB" id="A0A167PJM9"/>
<protein>
    <submittedName>
        <fullName evidence="1">Uncharacterized protein</fullName>
    </submittedName>
</protein>
<organism evidence="1 2">
    <name type="scientific">Calocera viscosa (strain TUFC12733)</name>
    <dbReference type="NCBI Taxonomy" id="1330018"/>
    <lineage>
        <taxon>Eukaryota</taxon>
        <taxon>Fungi</taxon>
        <taxon>Dikarya</taxon>
        <taxon>Basidiomycota</taxon>
        <taxon>Agaricomycotina</taxon>
        <taxon>Dacrymycetes</taxon>
        <taxon>Dacrymycetales</taxon>
        <taxon>Dacrymycetaceae</taxon>
        <taxon>Calocera</taxon>
    </lineage>
</organism>
<dbReference type="EMBL" id="KV417274">
    <property type="protein sequence ID" value="KZO98866.1"/>
    <property type="molecule type" value="Genomic_DNA"/>
</dbReference>
<feature type="non-terminal residue" evidence="1">
    <location>
        <position position="1"/>
    </location>
</feature>
<proteinExistence type="predicted"/>
<name>A0A167PJM9_CALVF</name>
<gene>
    <name evidence="1" type="ORF">CALVIDRAFT_495671</name>
</gene>
<evidence type="ECO:0000313" key="2">
    <source>
        <dbReference type="Proteomes" id="UP000076738"/>
    </source>
</evidence>
<dbReference type="Proteomes" id="UP000076738">
    <property type="component" value="Unassembled WGS sequence"/>
</dbReference>
<keyword evidence="2" id="KW-1185">Reference proteome</keyword>
<evidence type="ECO:0000313" key="1">
    <source>
        <dbReference type="EMBL" id="KZO98866.1"/>
    </source>
</evidence>
<accession>A0A167PJM9</accession>
<reference evidence="1 2" key="1">
    <citation type="journal article" date="2016" name="Mol. Biol. Evol.">
        <title>Comparative Genomics of Early-Diverging Mushroom-Forming Fungi Provides Insights into the Origins of Lignocellulose Decay Capabilities.</title>
        <authorList>
            <person name="Nagy L.G."/>
            <person name="Riley R."/>
            <person name="Tritt A."/>
            <person name="Adam C."/>
            <person name="Daum C."/>
            <person name="Floudas D."/>
            <person name="Sun H."/>
            <person name="Yadav J.S."/>
            <person name="Pangilinan J."/>
            <person name="Larsson K.H."/>
            <person name="Matsuura K."/>
            <person name="Barry K."/>
            <person name="Labutti K."/>
            <person name="Kuo R."/>
            <person name="Ohm R.A."/>
            <person name="Bhattacharya S.S."/>
            <person name="Shirouzu T."/>
            <person name="Yoshinaga Y."/>
            <person name="Martin F.M."/>
            <person name="Grigoriev I.V."/>
            <person name="Hibbett D.S."/>
        </authorList>
    </citation>
    <scope>NUCLEOTIDE SEQUENCE [LARGE SCALE GENOMIC DNA]</scope>
    <source>
        <strain evidence="1 2">TUFC12733</strain>
    </source>
</reference>